<organism evidence="1 2">
    <name type="scientific">Vibrio maritimus</name>
    <dbReference type="NCBI Taxonomy" id="990268"/>
    <lineage>
        <taxon>Bacteria</taxon>
        <taxon>Pseudomonadati</taxon>
        <taxon>Pseudomonadota</taxon>
        <taxon>Gammaproteobacteria</taxon>
        <taxon>Vibrionales</taxon>
        <taxon>Vibrionaceae</taxon>
        <taxon>Vibrio</taxon>
    </lineage>
</organism>
<gene>
    <name evidence="1" type="ORF">JCM19235_2248</name>
</gene>
<evidence type="ECO:0000313" key="2">
    <source>
        <dbReference type="Proteomes" id="UP000029228"/>
    </source>
</evidence>
<dbReference type="STRING" id="990268.JCM19235_2248"/>
<name>A0A090RTS4_9VIBR</name>
<accession>A0A090RTS4</accession>
<protein>
    <submittedName>
        <fullName evidence="1">Uncharacterized protein</fullName>
    </submittedName>
</protein>
<dbReference type="Proteomes" id="UP000029228">
    <property type="component" value="Unassembled WGS sequence"/>
</dbReference>
<dbReference type="EMBL" id="BBMR01000003">
    <property type="protein sequence ID" value="GAL18825.1"/>
    <property type="molecule type" value="Genomic_DNA"/>
</dbReference>
<evidence type="ECO:0000313" key="1">
    <source>
        <dbReference type="EMBL" id="GAL18825.1"/>
    </source>
</evidence>
<proteinExistence type="predicted"/>
<reference evidence="1 2" key="2">
    <citation type="submission" date="2014-09" db="EMBL/GenBank/DDBJ databases">
        <authorList>
            <consortium name="NBRP consortium"/>
            <person name="Sawabe T."/>
            <person name="Meirelles P."/>
            <person name="Nakanishi M."/>
            <person name="Sayaka M."/>
            <person name="Hattori M."/>
            <person name="Ohkuma M."/>
        </authorList>
    </citation>
    <scope>NUCLEOTIDE SEQUENCE [LARGE SCALE GENOMIC DNA]</scope>
    <source>
        <strain evidence="2">JCM19235</strain>
    </source>
</reference>
<sequence>MTFEPCHAYVYHFVFEKGQEWAARDCRKNAINLTKKLSQVTDIILVCG</sequence>
<keyword evidence="2" id="KW-1185">Reference proteome</keyword>
<comment type="caution">
    <text evidence="1">The sequence shown here is derived from an EMBL/GenBank/DDBJ whole genome shotgun (WGS) entry which is preliminary data.</text>
</comment>
<reference evidence="1 2" key="1">
    <citation type="submission" date="2014-09" db="EMBL/GenBank/DDBJ databases">
        <title>Vibrio maritimus JCM 19235. (C45) whole genome shotgun sequence.</title>
        <authorList>
            <person name="Sawabe T."/>
            <person name="Meirelles P."/>
            <person name="Nakanishi M."/>
            <person name="Sayaka M."/>
            <person name="Hattori M."/>
            <person name="Ohkuma M."/>
        </authorList>
    </citation>
    <scope>NUCLEOTIDE SEQUENCE [LARGE SCALE GENOMIC DNA]</scope>
    <source>
        <strain evidence="2">JCM19235</strain>
    </source>
</reference>
<dbReference type="AlphaFoldDB" id="A0A090RTS4"/>